<evidence type="ECO:0000256" key="8">
    <source>
        <dbReference type="ARBA" id="ARBA00022840"/>
    </source>
</evidence>
<comment type="catalytic activity">
    <reaction evidence="1">
        <text>ATP + protein L-histidine = ADP + protein N-phospho-L-histidine.</text>
        <dbReference type="EC" id="2.7.13.3"/>
    </reaction>
</comment>
<feature type="domain" description="HAMP" evidence="12">
    <location>
        <begin position="206"/>
        <end position="258"/>
    </location>
</feature>
<dbReference type="EC" id="2.7.13.3" evidence="3"/>
<name>A0A8J6TA21_9BACT</name>
<comment type="caution">
    <text evidence="13">The sequence shown here is derived from an EMBL/GenBank/DDBJ whole genome shotgun (WGS) entry which is preliminary data.</text>
</comment>
<dbReference type="InterPro" id="IPR003660">
    <property type="entry name" value="HAMP_dom"/>
</dbReference>
<dbReference type="PROSITE" id="PS50885">
    <property type="entry name" value="HAMP"/>
    <property type="match status" value="1"/>
</dbReference>
<keyword evidence="7" id="KW-0418">Kinase</keyword>
<organism evidence="13 14">
    <name type="scientific">Candidatus Desulfatifera sulfidica</name>
    <dbReference type="NCBI Taxonomy" id="2841691"/>
    <lineage>
        <taxon>Bacteria</taxon>
        <taxon>Pseudomonadati</taxon>
        <taxon>Thermodesulfobacteriota</taxon>
        <taxon>Desulfobulbia</taxon>
        <taxon>Desulfobulbales</taxon>
        <taxon>Desulfobulbaceae</taxon>
        <taxon>Candidatus Desulfatifera</taxon>
    </lineage>
</organism>
<keyword evidence="9" id="KW-0902">Two-component regulatory system</keyword>
<evidence type="ECO:0000256" key="10">
    <source>
        <dbReference type="SAM" id="Phobius"/>
    </source>
</evidence>
<feature type="domain" description="Histidine kinase" evidence="11">
    <location>
        <begin position="288"/>
        <end position="477"/>
    </location>
</feature>
<evidence type="ECO:0000256" key="4">
    <source>
        <dbReference type="ARBA" id="ARBA00022553"/>
    </source>
</evidence>
<reference evidence="13 14" key="1">
    <citation type="submission" date="2020-08" db="EMBL/GenBank/DDBJ databases">
        <title>Bridging the membrane lipid divide: bacteria of the FCB group superphylum have the potential to synthesize archaeal ether lipids.</title>
        <authorList>
            <person name="Villanueva L."/>
            <person name="Von Meijenfeldt F.A.B."/>
            <person name="Westbye A.B."/>
            <person name="Yadav S."/>
            <person name="Hopmans E.C."/>
            <person name="Dutilh B.E."/>
            <person name="Sinninghe Damste J.S."/>
        </authorList>
    </citation>
    <scope>NUCLEOTIDE SEQUENCE [LARGE SCALE GENOMIC DNA]</scope>
    <source>
        <strain evidence="13">NIOZ-UU81</strain>
    </source>
</reference>
<dbReference type="AlphaFoldDB" id="A0A8J6TA21"/>
<dbReference type="GO" id="GO:0016020">
    <property type="term" value="C:membrane"/>
    <property type="evidence" value="ECO:0007669"/>
    <property type="project" value="UniProtKB-SubCell"/>
</dbReference>
<keyword evidence="6" id="KW-0547">Nucleotide-binding</keyword>
<evidence type="ECO:0000256" key="5">
    <source>
        <dbReference type="ARBA" id="ARBA00022679"/>
    </source>
</evidence>
<keyword evidence="8" id="KW-0067">ATP-binding</keyword>
<keyword evidence="10" id="KW-0472">Membrane</keyword>
<sequence>MISPAPEQTALPTRRRNIKDWLFSIPLRFKIMGLAVGLVALFGTVTIFKVHDILLSNMKTLLKEESLSVAREMSPHAREHILINDIYGLTRLLRSTVENRPEVHYAFVVDNDHEILAHSFTNGFPKNLIKQIHKDNLQEQILPLSTTEGIVWDSFYPIPETGFGGVRVGVSETLMQEQISAFLRSLFLHTLGAILVALVLSILLAHILTRPIKQLLDATQALKQGNYDCIQTKFLQDEVGHLVRAFNDMLLQLQQAEHDRQDKEKIRKEFLQRIIGTQEQERKRVARELHDQTGQALTSIMVRLKMLDKAQPTELSREIAALKETLIEEIGALHHLALELRPSVLDDMGLAPALEHYSAQFQERHGVEIKLVTIDMEDKRADLCVETCIYRIIQESLTNVARHANARHISILLEWRQDQLRGIIEDDGNGFNPEGVSKERLGLYGMEERARLLGGTLKIDSEPGEGTLVSFNLPAQCISECYE</sequence>
<dbReference type="SMART" id="SM00387">
    <property type="entry name" value="HATPase_c"/>
    <property type="match status" value="1"/>
</dbReference>
<dbReference type="PROSITE" id="PS50109">
    <property type="entry name" value="HIS_KIN"/>
    <property type="match status" value="1"/>
</dbReference>
<evidence type="ECO:0000313" key="13">
    <source>
        <dbReference type="EMBL" id="MBC8208208.1"/>
    </source>
</evidence>
<dbReference type="InterPro" id="IPR017204">
    <property type="entry name" value="Sig_transdc_His_kin_STH3221"/>
</dbReference>
<evidence type="ECO:0000313" key="14">
    <source>
        <dbReference type="Proteomes" id="UP000599024"/>
    </source>
</evidence>
<evidence type="ECO:0000259" key="12">
    <source>
        <dbReference type="PROSITE" id="PS50885"/>
    </source>
</evidence>
<keyword evidence="4" id="KW-0597">Phosphoprotein</keyword>
<dbReference type="CDD" id="cd06225">
    <property type="entry name" value="HAMP"/>
    <property type="match status" value="1"/>
</dbReference>
<dbReference type="PANTHER" id="PTHR24421">
    <property type="entry name" value="NITRATE/NITRITE SENSOR PROTEIN NARX-RELATED"/>
    <property type="match status" value="1"/>
</dbReference>
<dbReference type="Pfam" id="PF00672">
    <property type="entry name" value="HAMP"/>
    <property type="match status" value="1"/>
</dbReference>
<dbReference type="PANTHER" id="PTHR24421:SF10">
    <property type="entry name" value="NITRATE_NITRITE SENSOR PROTEIN NARQ"/>
    <property type="match status" value="1"/>
</dbReference>
<dbReference type="Pfam" id="PF07730">
    <property type="entry name" value="HisKA_3"/>
    <property type="match status" value="1"/>
</dbReference>
<evidence type="ECO:0000256" key="2">
    <source>
        <dbReference type="ARBA" id="ARBA00004370"/>
    </source>
</evidence>
<comment type="subcellular location">
    <subcellularLocation>
        <location evidence="2">Membrane</location>
    </subcellularLocation>
</comment>
<dbReference type="InterPro" id="IPR011712">
    <property type="entry name" value="Sig_transdc_His_kin_sub3_dim/P"/>
</dbReference>
<evidence type="ECO:0000256" key="9">
    <source>
        <dbReference type="ARBA" id="ARBA00023012"/>
    </source>
</evidence>
<dbReference type="InterPro" id="IPR050482">
    <property type="entry name" value="Sensor_HK_TwoCompSys"/>
</dbReference>
<dbReference type="InterPro" id="IPR005467">
    <property type="entry name" value="His_kinase_dom"/>
</dbReference>
<dbReference type="GO" id="GO:0005524">
    <property type="term" value="F:ATP binding"/>
    <property type="evidence" value="ECO:0007669"/>
    <property type="project" value="UniProtKB-KW"/>
</dbReference>
<feature type="transmembrane region" description="Helical" evidence="10">
    <location>
        <begin position="186"/>
        <end position="208"/>
    </location>
</feature>
<keyword evidence="5" id="KW-0808">Transferase</keyword>
<gene>
    <name evidence="13" type="ORF">H8E79_03440</name>
</gene>
<dbReference type="GO" id="GO:0000155">
    <property type="term" value="F:phosphorelay sensor kinase activity"/>
    <property type="evidence" value="ECO:0007669"/>
    <property type="project" value="InterPro"/>
</dbReference>
<feature type="transmembrane region" description="Helical" evidence="10">
    <location>
        <begin position="31"/>
        <end position="50"/>
    </location>
</feature>
<dbReference type="InterPro" id="IPR036890">
    <property type="entry name" value="HATPase_C_sf"/>
</dbReference>
<dbReference type="SUPFAM" id="SSF55874">
    <property type="entry name" value="ATPase domain of HSP90 chaperone/DNA topoisomerase II/histidine kinase"/>
    <property type="match status" value="1"/>
</dbReference>
<accession>A0A8J6TA21</accession>
<evidence type="ECO:0000256" key="6">
    <source>
        <dbReference type="ARBA" id="ARBA00022741"/>
    </source>
</evidence>
<dbReference type="GO" id="GO:0046983">
    <property type="term" value="F:protein dimerization activity"/>
    <property type="evidence" value="ECO:0007669"/>
    <property type="project" value="InterPro"/>
</dbReference>
<evidence type="ECO:0000259" key="11">
    <source>
        <dbReference type="PROSITE" id="PS50109"/>
    </source>
</evidence>
<evidence type="ECO:0000256" key="7">
    <source>
        <dbReference type="ARBA" id="ARBA00022777"/>
    </source>
</evidence>
<keyword evidence="10" id="KW-0812">Transmembrane</keyword>
<protein>
    <recommendedName>
        <fullName evidence="3">histidine kinase</fullName>
        <ecNumber evidence="3">2.7.13.3</ecNumber>
    </recommendedName>
</protein>
<dbReference type="PIRSF" id="PIRSF037433">
    <property type="entry name" value="STHK_STH3221_prd"/>
    <property type="match status" value="1"/>
</dbReference>
<dbReference type="EMBL" id="JACNLK010000031">
    <property type="protein sequence ID" value="MBC8208208.1"/>
    <property type="molecule type" value="Genomic_DNA"/>
</dbReference>
<dbReference type="Proteomes" id="UP000599024">
    <property type="component" value="Unassembled WGS sequence"/>
</dbReference>
<dbReference type="Gene3D" id="6.10.340.10">
    <property type="match status" value="1"/>
</dbReference>
<dbReference type="Pfam" id="PF02518">
    <property type="entry name" value="HATPase_c"/>
    <property type="match status" value="1"/>
</dbReference>
<dbReference type="CDD" id="cd16917">
    <property type="entry name" value="HATPase_UhpB-NarQ-NarX-like"/>
    <property type="match status" value="1"/>
</dbReference>
<dbReference type="SMART" id="SM00304">
    <property type="entry name" value="HAMP"/>
    <property type="match status" value="1"/>
</dbReference>
<evidence type="ECO:0000256" key="1">
    <source>
        <dbReference type="ARBA" id="ARBA00000085"/>
    </source>
</evidence>
<dbReference type="Gene3D" id="3.30.565.10">
    <property type="entry name" value="Histidine kinase-like ATPase, C-terminal domain"/>
    <property type="match status" value="1"/>
</dbReference>
<keyword evidence="10" id="KW-1133">Transmembrane helix</keyword>
<proteinExistence type="predicted"/>
<dbReference type="Gene3D" id="1.20.5.1930">
    <property type="match status" value="1"/>
</dbReference>
<evidence type="ECO:0000256" key="3">
    <source>
        <dbReference type="ARBA" id="ARBA00012438"/>
    </source>
</evidence>
<dbReference type="SUPFAM" id="SSF158472">
    <property type="entry name" value="HAMP domain-like"/>
    <property type="match status" value="1"/>
</dbReference>
<dbReference type="InterPro" id="IPR003594">
    <property type="entry name" value="HATPase_dom"/>
</dbReference>